<dbReference type="InParanoid" id="A0A2K1KGT7"/>
<reference evidence="2 4" key="1">
    <citation type="journal article" date="2008" name="Science">
        <title>The Physcomitrella genome reveals evolutionary insights into the conquest of land by plants.</title>
        <authorList>
            <person name="Rensing S."/>
            <person name="Lang D."/>
            <person name="Zimmer A."/>
            <person name="Terry A."/>
            <person name="Salamov A."/>
            <person name="Shapiro H."/>
            <person name="Nishiyama T."/>
            <person name="Perroud P.-F."/>
            <person name="Lindquist E."/>
            <person name="Kamisugi Y."/>
            <person name="Tanahashi T."/>
            <person name="Sakakibara K."/>
            <person name="Fujita T."/>
            <person name="Oishi K."/>
            <person name="Shin-I T."/>
            <person name="Kuroki Y."/>
            <person name="Toyoda A."/>
            <person name="Suzuki Y."/>
            <person name="Hashimoto A."/>
            <person name="Yamaguchi K."/>
            <person name="Sugano A."/>
            <person name="Kohara Y."/>
            <person name="Fujiyama A."/>
            <person name="Anterola A."/>
            <person name="Aoki S."/>
            <person name="Ashton N."/>
            <person name="Barbazuk W.B."/>
            <person name="Barker E."/>
            <person name="Bennetzen J."/>
            <person name="Bezanilla M."/>
            <person name="Blankenship R."/>
            <person name="Cho S.H."/>
            <person name="Dutcher S."/>
            <person name="Estelle M."/>
            <person name="Fawcett J.A."/>
            <person name="Gundlach H."/>
            <person name="Hanada K."/>
            <person name="Heyl A."/>
            <person name="Hicks K.A."/>
            <person name="Hugh J."/>
            <person name="Lohr M."/>
            <person name="Mayer K."/>
            <person name="Melkozernov A."/>
            <person name="Murata T."/>
            <person name="Nelson D."/>
            <person name="Pils B."/>
            <person name="Prigge M."/>
            <person name="Reiss B."/>
            <person name="Renner T."/>
            <person name="Rombauts S."/>
            <person name="Rushton P."/>
            <person name="Sanderfoot A."/>
            <person name="Schween G."/>
            <person name="Shiu S.-H."/>
            <person name="Stueber K."/>
            <person name="Theodoulou F.L."/>
            <person name="Tu H."/>
            <person name="Van de Peer Y."/>
            <person name="Verrier P.J."/>
            <person name="Waters E."/>
            <person name="Wood A."/>
            <person name="Yang L."/>
            <person name="Cove D."/>
            <person name="Cuming A."/>
            <person name="Hasebe M."/>
            <person name="Lucas S."/>
            <person name="Mishler D.B."/>
            <person name="Reski R."/>
            <person name="Grigoriev I."/>
            <person name="Quatrano R.S."/>
            <person name="Boore J.L."/>
        </authorList>
    </citation>
    <scope>NUCLEOTIDE SEQUENCE [LARGE SCALE GENOMIC DNA]</scope>
    <source>
        <strain evidence="3 4">cv. Gransden 2004</strain>
    </source>
</reference>
<protein>
    <submittedName>
        <fullName evidence="2 3">Uncharacterized protein</fullName>
    </submittedName>
</protein>
<gene>
    <name evidence="2" type="ORF">PHYPA_009371</name>
</gene>
<sequence length="189" mass="20889">MNEWWCRGSLTGHKLQQAESSSELKSSPRSAATANPAVSIPPCPCACPAFPAAVVAGGEEQEGERAEQAGEGGKGKSRRRWRRRWRCIIALHAHCIARAPREAHTAAAAAAWYFSPTQQQLAVTNEHSFRGRVGGGNGASERDRKRERDSSSRQVGSTPEHWLASLVRTRVPRYSCNRYLADIFIKQHE</sequence>
<name>A0A2K1KGT7_PHYPA</name>
<evidence type="ECO:0000313" key="4">
    <source>
        <dbReference type="Proteomes" id="UP000006727"/>
    </source>
</evidence>
<reference evidence="3" key="3">
    <citation type="submission" date="2020-12" db="UniProtKB">
        <authorList>
            <consortium name="EnsemblPlants"/>
        </authorList>
    </citation>
    <scope>IDENTIFICATION</scope>
</reference>
<feature type="region of interest" description="Disordered" evidence="1">
    <location>
        <begin position="126"/>
        <end position="159"/>
    </location>
</feature>
<evidence type="ECO:0000256" key="1">
    <source>
        <dbReference type="SAM" id="MobiDB-lite"/>
    </source>
</evidence>
<accession>A0A2K1KGT7</accession>
<reference evidence="2 4" key="2">
    <citation type="journal article" date="2018" name="Plant J.">
        <title>The Physcomitrella patens chromosome-scale assembly reveals moss genome structure and evolution.</title>
        <authorList>
            <person name="Lang D."/>
            <person name="Ullrich K.K."/>
            <person name="Murat F."/>
            <person name="Fuchs J."/>
            <person name="Jenkins J."/>
            <person name="Haas F.B."/>
            <person name="Piednoel M."/>
            <person name="Gundlach H."/>
            <person name="Van Bel M."/>
            <person name="Meyberg R."/>
            <person name="Vives C."/>
            <person name="Morata J."/>
            <person name="Symeonidi A."/>
            <person name="Hiss M."/>
            <person name="Muchero W."/>
            <person name="Kamisugi Y."/>
            <person name="Saleh O."/>
            <person name="Blanc G."/>
            <person name="Decker E.L."/>
            <person name="van Gessel N."/>
            <person name="Grimwood J."/>
            <person name="Hayes R.D."/>
            <person name="Graham S.W."/>
            <person name="Gunter L.E."/>
            <person name="McDaniel S.F."/>
            <person name="Hoernstein S.N.W."/>
            <person name="Larsson A."/>
            <person name="Li F.W."/>
            <person name="Perroud P.F."/>
            <person name="Phillips J."/>
            <person name="Ranjan P."/>
            <person name="Rokshar D.S."/>
            <person name="Rothfels C.J."/>
            <person name="Schneider L."/>
            <person name="Shu S."/>
            <person name="Stevenson D.W."/>
            <person name="Thummler F."/>
            <person name="Tillich M."/>
            <person name="Villarreal Aguilar J.C."/>
            <person name="Widiez T."/>
            <person name="Wong G.K."/>
            <person name="Wymore A."/>
            <person name="Zhang Y."/>
            <person name="Zimmer A.D."/>
            <person name="Quatrano R.S."/>
            <person name="Mayer K.F.X."/>
            <person name="Goodstein D."/>
            <person name="Casacuberta J.M."/>
            <person name="Vandepoele K."/>
            <person name="Reski R."/>
            <person name="Cuming A.C."/>
            <person name="Tuskan G.A."/>
            <person name="Maumus F."/>
            <person name="Salse J."/>
            <person name="Schmutz J."/>
            <person name="Rensing S.A."/>
        </authorList>
    </citation>
    <scope>NUCLEOTIDE SEQUENCE [LARGE SCALE GENOMIC DNA]</scope>
    <source>
        <strain evidence="3 4">cv. Gransden 2004</strain>
    </source>
</reference>
<feature type="compositionally biased region" description="Basic and acidic residues" evidence="1">
    <location>
        <begin position="140"/>
        <end position="151"/>
    </location>
</feature>
<evidence type="ECO:0000313" key="2">
    <source>
        <dbReference type="EMBL" id="PNR52996.1"/>
    </source>
</evidence>
<keyword evidence="4" id="KW-1185">Reference proteome</keyword>
<dbReference type="Proteomes" id="UP000006727">
    <property type="component" value="Chromosome 6"/>
</dbReference>
<dbReference type="EMBL" id="ABEU02000006">
    <property type="protein sequence ID" value="PNR52996.1"/>
    <property type="molecule type" value="Genomic_DNA"/>
</dbReference>
<organism evidence="2">
    <name type="scientific">Physcomitrium patens</name>
    <name type="common">Spreading-leaved earth moss</name>
    <name type="synonym">Physcomitrella patens</name>
    <dbReference type="NCBI Taxonomy" id="3218"/>
    <lineage>
        <taxon>Eukaryota</taxon>
        <taxon>Viridiplantae</taxon>
        <taxon>Streptophyta</taxon>
        <taxon>Embryophyta</taxon>
        <taxon>Bryophyta</taxon>
        <taxon>Bryophytina</taxon>
        <taxon>Bryopsida</taxon>
        <taxon>Funariidae</taxon>
        <taxon>Funariales</taxon>
        <taxon>Funariaceae</taxon>
        <taxon>Physcomitrium</taxon>
    </lineage>
</organism>
<evidence type="ECO:0000313" key="3">
    <source>
        <dbReference type="EnsemblPlants" id="Pp3c6_23349V3.1"/>
    </source>
</evidence>
<dbReference type="AlphaFoldDB" id="A0A2K1KGT7"/>
<dbReference type="Gramene" id="Pp3c6_23349V3.1">
    <property type="protein sequence ID" value="Pp3c6_23349V3.1"/>
    <property type="gene ID" value="Pp3c6_23349"/>
</dbReference>
<proteinExistence type="predicted"/>
<dbReference type="EnsemblPlants" id="Pp3c6_23349V3.1">
    <property type="protein sequence ID" value="Pp3c6_23349V3.1"/>
    <property type="gene ID" value="Pp3c6_23349"/>
</dbReference>